<name>A0A811BRG2_9VIRU</name>
<organism evidence="2 3">
    <name type="scientific">Pandoravirus japonicus</name>
    <dbReference type="NCBI Taxonomy" id="2823154"/>
    <lineage>
        <taxon>Viruses</taxon>
        <taxon>Pandoravirus</taxon>
    </lineage>
</organism>
<dbReference type="Gene3D" id="1.20.5.320">
    <property type="entry name" value="6-Phosphogluconate Dehydrogenase, domain 3"/>
    <property type="match status" value="1"/>
</dbReference>
<proteinExistence type="predicted"/>
<evidence type="ECO:0000313" key="2">
    <source>
        <dbReference type="EMBL" id="BCU03940.1"/>
    </source>
</evidence>
<dbReference type="Proteomes" id="UP001253637">
    <property type="component" value="Segment"/>
</dbReference>
<reference evidence="2" key="1">
    <citation type="submission" date="2021-04" db="EMBL/GenBank/DDBJ databases">
        <title>Draft Genome Sequence of Pandoravirus japonicus, Isolated from the Sabaishi River of Niigata, Japan.</title>
        <authorList>
            <person name="Hosokawa N."/>
            <person name="Takahashi H."/>
            <person name="Aoki K."/>
            <person name="Takemura M."/>
        </authorList>
    </citation>
    <scope>NUCLEOTIDE SEQUENCE</scope>
</reference>
<evidence type="ECO:0000256" key="1">
    <source>
        <dbReference type="SAM" id="MobiDB-lite"/>
    </source>
</evidence>
<feature type="compositionally biased region" description="Low complexity" evidence="1">
    <location>
        <begin position="50"/>
        <end position="60"/>
    </location>
</feature>
<sequence>MRGPQGTSGPQGETGRALGPRGDVGPAGPPGGTGPRGIMGAQGPTGAMGPLGPQGLVGPPGATGPPGPALDSDIRLTPVNRVNYWQSDEGLVVQTQGLSGAAVNPVGAFNGAGTGNKSIVEINSATLYGRPVSTLDRIEITARKTRPTNTAGSLFAYVNMQVQATSAPGWSGPPGGPDRVVIAPTTATMLPTFSTIVFRASDPIWTVGGAPGLGLNQGGPPLSLTGAPPTATSFYGAVPDSGLPPVTETAPILIVTGDSSSVASRNVIIKSIHVYFTDAPPLVYTFARDKEGGTGQP</sequence>
<protein>
    <submittedName>
        <fullName evidence="2">Uncharacterized protein</fullName>
    </submittedName>
</protein>
<evidence type="ECO:0000313" key="3">
    <source>
        <dbReference type="Proteomes" id="UP001253637"/>
    </source>
</evidence>
<accession>A0A811BRG2</accession>
<dbReference type="InterPro" id="IPR008160">
    <property type="entry name" value="Collagen"/>
</dbReference>
<feature type="compositionally biased region" description="Polar residues" evidence="1">
    <location>
        <begin position="1"/>
        <end position="11"/>
    </location>
</feature>
<feature type="region of interest" description="Disordered" evidence="1">
    <location>
        <begin position="1"/>
        <end position="73"/>
    </location>
</feature>
<dbReference type="EMBL" id="LC625835">
    <property type="protein sequence ID" value="BCU03940.1"/>
    <property type="molecule type" value="Genomic_DNA"/>
</dbReference>
<dbReference type="Pfam" id="PF01391">
    <property type="entry name" value="Collagen"/>
    <property type="match status" value="1"/>
</dbReference>